<evidence type="ECO:0000256" key="1">
    <source>
        <dbReference type="ARBA" id="ARBA00022723"/>
    </source>
</evidence>
<keyword evidence="1" id="KW-0479">Metal-binding</keyword>
<dbReference type="OrthoDB" id="82049at2157"/>
<dbReference type="InterPro" id="IPR051610">
    <property type="entry name" value="GPI/OXD"/>
</dbReference>
<dbReference type="Proteomes" id="UP000011657">
    <property type="component" value="Unassembled WGS sequence"/>
</dbReference>
<dbReference type="eggNOG" id="arCOG02998">
    <property type="taxonomic scope" value="Archaea"/>
</dbReference>
<evidence type="ECO:0000313" key="4">
    <source>
        <dbReference type="Proteomes" id="UP000011657"/>
    </source>
</evidence>
<dbReference type="AlphaFoldDB" id="M0BW40"/>
<dbReference type="RefSeq" id="WP_008895930.1">
    <property type="nucleotide sequence ID" value="NZ_AOIS01000058.1"/>
</dbReference>
<dbReference type="Pfam" id="PF07883">
    <property type="entry name" value="Cupin_2"/>
    <property type="match status" value="1"/>
</dbReference>
<evidence type="ECO:0000259" key="2">
    <source>
        <dbReference type="Pfam" id="PF07883"/>
    </source>
</evidence>
<dbReference type="PATRIC" id="fig|1227488.3.peg.3675"/>
<dbReference type="EMBL" id="AOIS01000058">
    <property type="protein sequence ID" value="ELZ15175.1"/>
    <property type="molecule type" value="Genomic_DNA"/>
</dbReference>
<dbReference type="SUPFAM" id="SSF51182">
    <property type="entry name" value="RmlC-like cupins"/>
    <property type="match status" value="1"/>
</dbReference>
<name>M0BW40_9EURY</name>
<feature type="domain" description="Cupin type-2" evidence="2">
    <location>
        <begin position="44"/>
        <end position="116"/>
    </location>
</feature>
<comment type="caution">
    <text evidence="3">The sequence shown here is derived from an EMBL/GenBank/DDBJ whole genome shotgun (WGS) entry which is preliminary data.</text>
</comment>
<protein>
    <submittedName>
        <fullName evidence="3">Cupin</fullName>
    </submittedName>
</protein>
<dbReference type="InterPro" id="IPR014710">
    <property type="entry name" value="RmlC-like_jellyroll"/>
</dbReference>
<dbReference type="Gene3D" id="2.60.120.10">
    <property type="entry name" value="Jelly Rolls"/>
    <property type="match status" value="1"/>
</dbReference>
<keyword evidence="4" id="KW-1185">Reference proteome</keyword>
<dbReference type="InterPro" id="IPR011051">
    <property type="entry name" value="RmlC_Cupin_sf"/>
</dbReference>
<gene>
    <name evidence="3" type="ORF">C477_18345</name>
</gene>
<dbReference type="GO" id="GO:0046872">
    <property type="term" value="F:metal ion binding"/>
    <property type="evidence" value="ECO:0007669"/>
    <property type="project" value="UniProtKB-KW"/>
</dbReference>
<dbReference type="STRING" id="1227488.C477_18345"/>
<evidence type="ECO:0000313" key="3">
    <source>
        <dbReference type="EMBL" id="ELZ15175.1"/>
    </source>
</evidence>
<dbReference type="PANTHER" id="PTHR35848">
    <property type="entry name" value="OXALATE-BINDING PROTEIN"/>
    <property type="match status" value="1"/>
</dbReference>
<proteinExistence type="predicted"/>
<sequence length="136" mass="15112">MEYEVVHTDDIPMTDLSESNEVPPDLRIRALDEVLGTDDVHLKLWYFDPGEEIRYHAHAEQEELYYVLEGEFSLKLGRSGEEEYVEAGPGTFWIAKPEIGHGHRNVGDEEGVVLAIGAPAVEDPGVDPHGLDAEDG</sequence>
<accession>M0BW40</accession>
<dbReference type="InterPro" id="IPR013096">
    <property type="entry name" value="Cupin_2"/>
</dbReference>
<organism evidence="3 4">
    <name type="scientific">Haloterrigena salina JCM 13891</name>
    <dbReference type="NCBI Taxonomy" id="1227488"/>
    <lineage>
        <taxon>Archaea</taxon>
        <taxon>Methanobacteriati</taxon>
        <taxon>Methanobacteriota</taxon>
        <taxon>Stenosarchaea group</taxon>
        <taxon>Halobacteria</taxon>
        <taxon>Halobacteriales</taxon>
        <taxon>Natrialbaceae</taxon>
        <taxon>Haloterrigena</taxon>
    </lineage>
</organism>
<reference evidence="3 4" key="1">
    <citation type="journal article" date="2014" name="PLoS Genet.">
        <title>Phylogenetically driven sequencing of extremely halophilic archaea reveals strategies for static and dynamic osmo-response.</title>
        <authorList>
            <person name="Becker E.A."/>
            <person name="Seitzer P.M."/>
            <person name="Tritt A."/>
            <person name="Larsen D."/>
            <person name="Krusor M."/>
            <person name="Yao A.I."/>
            <person name="Wu D."/>
            <person name="Madern D."/>
            <person name="Eisen J.A."/>
            <person name="Darling A.E."/>
            <person name="Facciotti M.T."/>
        </authorList>
    </citation>
    <scope>NUCLEOTIDE SEQUENCE [LARGE SCALE GENOMIC DNA]</scope>
    <source>
        <strain evidence="3 4">JCM 13891</strain>
    </source>
</reference>